<feature type="coiled-coil region" evidence="1">
    <location>
        <begin position="404"/>
        <end position="436"/>
    </location>
</feature>
<accession>A0AAD1Y4C3</accession>
<dbReference type="AlphaFoldDB" id="A0AAD1Y4C3"/>
<organism evidence="3 4">
    <name type="scientific">Euplotes crassus</name>
    <dbReference type="NCBI Taxonomy" id="5936"/>
    <lineage>
        <taxon>Eukaryota</taxon>
        <taxon>Sar</taxon>
        <taxon>Alveolata</taxon>
        <taxon>Ciliophora</taxon>
        <taxon>Intramacronucleata</taxon>
        <taxon>Spirotrichea</taxon>
        <taxon>Hypotrichia</taxon>
        <taxon>Euplotida</taxon>
        <taxon>Euplotidae</taxon>
        <taxon>Moneuplotes</taxon>
    </lineage>
</organism>
<feature type="compositionally biased region" description="Polar residues" evidence="2">
    <location>
        <begin position="47"/>
        <end position="58"/>
    </location>
</feature>
<keyword evidence="4" id="KW-1185">Reference proteome</keyword>
<feature type="compositionally biased region" description="Basic and acidic residues" evidence="2">
    <location>
        <begin position="645"/>
        <end position="666"/>
    </location>
</feature>
<evidence type="ECO:0000313" key="4">
    <source>
        <dbReference type="Proteomes" id="UP001295684"/>
    </source>
</evidence>
<feature type="compositionally biased region" description="Acidic residues" evidence="2">
    <location>
        <begin position="24"/>
        <end position="42"/>
    </location>
</feature>
<evidence type="ECO:0000256" key="1">
    <source>
        <dbReference type="SAM" id="Coils"/>
    </source>
</evidence>
<feature type="region of interest" description="Disordered" evidence="2">
    <location>
        <begin position="263"/>
        <end position="401"/>
    </location>
</feature>
<feature type="compositionally biased region" description="Polar residues" evidence="2">
    <location>
        <begin position="357"/>
        <end position="374"/>
    </location>
</feature>
<protein>
    <recommendedName>
        <fullName evidence="5">EF-hand domain-containing protein</fullName>
    </recommendedName>
</protein>
<dbReference type="InterPro" id="IPR011992">
    <property type="entry name" value="EF-hand-dom_pair"/>
</dbReference>
<dbReference type="PANTHER" id="PTHR35381:SF1">
    <property type="entry name" value="EF-HAND DOMAIN-CONTAINING PROTEIN"/>
    <property type="match status" value="1"/>
</dbReference>
<evidence type="ECO:0000256" key="2">
    <source>
        <dbReference type="SAM" id="MobiDB-lite"/>
    </source>
</evidence>
<sequence>MNRVEIGANHPINTRKGEQFGSYEYEDEPEEDQNDYQEYYEEEQMHYPNSSSNKNSISMYDHPEALEQNAREILQKHDNDQRWIHSETENISGESDEASSKFDQRNYVENEVRADHFDNDIPNYPHGNREGYFAAQDFNEPEEKELLTITVEIGNDQQENIVIMEGETANEVAERFCNKYDMNDELRLLFTEQIEQNIEQALNEMNENEEEESQDERFENDNLQNEKFIHSDSAQMEHISTGLEPTPKQNIYANDAEINYNNTSSQKADKHSYSTPGPILINPNKGDKRTLPNKKKGNGKIKTNKSFTTLNNYTPNQSNFNSNNFSRAHKKKATRDSVYSRLHSEAIQKQKQKSNRSKASNISYEASSIAQNVSRPPKSAKKPQRGMISKPFTDRRKTSNNIGEKLYQNGLKRMEEKERKAKREKIQNELKQYESLTFQPKINSSAKRFQRNSKRLEDQLIEKGKKTHDMIEKKRSEILFEQQNRYSFRPHINKKSDRIIQERSRQFLEESSRMAESPNFSQEFEGSFMTSGNKLNKFNLLYDDAMKRMQRQDEIYSRCLDSECTFQPDVSKGNHYDGYYPEDFGNFAERLSKPSTRKEKSKIMHLQDQCYDKTTGQPLFRPRTGRPPLAKRDYENMPVTEKLYQEGQKRKHQKEEKIKQEWDRRNHSANRHKIQDKSEELLEQKKARKFHQIFQSLDVDGDGEISAEKIDISALPPEILEIFTPLLCEMEELEHTLDLEEFIDASMRLYDTLKLPDKNMILLMKDKWSIQKDNSDAKYTFHPQLNTNSLKIAAKTRASGNDIADVLMSKRLEAEAKIDEQRRIKNDEELIGCTFQPQISKNVQYQEAYRMMNVWDEEQESSANIPNHHTFSMSSLKQVANFNE</sequence>
<dbReference type="PANTHER" id="PTHR35381">
    <property type="entry name" value="EF-HAND DOMAIN-CONTAINING PROTEIN"/>
    <property type="match status" value="1"/>
</dbReference>
<evidence type="ECO:0000313" key="3">
    <source>
        <dbReference type="EMBL" id="CAI2384299.1"/>
    </source>
</evidence>
<evidence type="ECO:0008006" key="5">
    <source>
        <dbReference type="Google" id="ProtNLM"/>
    </source>
</evidence>
<name>A0AAD1Y4C3_EUPCR</name>
<proteinExistence type="predicted"/>
<feature type="compositionally biased region" description="Low complexity" evidence="2">
    <location>
        <begin position="304"/>
        <end position="326"/>
    </location>
</feature>
<feature type="coiled-coil region" evidence="1">
    <location>
        <begin position="191"/>
        <end position="226"/>
    </location>
</feature>
<feature type="region of interest" description="Disordered" evidence="2">
    <location>
        <begin position="1"/>
        <end position="58"/>
    </location>
</feature>
<feature type="region of interest" description="Disordered" evidence="2">
    <location>
        <begin position="645"/>
        <end position="673"/>
    </location>
</feature>
<gene>
    <name evidence="3" type="ORF">ECRASSUSDP1_LOCUS25824</name>
</gene>
<dbReference type="Proteomes" id="UP001295684">
    <property type="component" value="Unassembled WGS sequence"/>
</dbReference>
<dbReference type="SUPFAM" id="SSF47473">
    <property type="entry name" value="EF-hand"/>
    <property type="match status" value="1"/>
</dbReference>
<feature type="compositionally biased region" description="Basic residues" evidence="2">
    <location>
        <begin position="291"/>
        <end position="303"/>
    </location>
</feature>
<dbReference type="EMBL" id="CAMPGE010026622">
    <property type="protein sequence ID" value="CAI2384299.1"/>
    <property type="molecule type" value="Genomic_DNA"/>
</dbReference>
<keyword evidence="1" id="KW-0175">Coiled coil</keyword>
<comment type="caution">
    <text evidence="3">The sequence shown here is derived from an EMBL/GenBank/DDBJ whole genome shotgun (WGS) entry which is preliminary data.</text>
</comment>
<reference evidence="3" key="1">
    <citation type="submission" date="2023-07" db="EMBL/GenBank/DDBJ databases">
        <authorList>
            <consortium name="AG Swart"/>
            <person name="Singh M."/>
            <person name="Singh A."/>
            <person name="Seah K."/>
            <person name="Emmerich C."/>
        </authorList>
    </citation>
    <scope>NUCLEOTIDE SEQUENCE</scope>
    <source>
        <strain evidence="3">DP1</strain>
    </source>
</reference>